<dbReference type="STRING" id="331679.IV81_GL000551"/>
<keyword evidence="1" id="KW-0808">Transferase</keyword>
<evidence type="ECO:0000313" key="1">
    <source>
        <dbReference type="EMBL" id="KRN93444.1"/>
    </source>
</evidence>
<accession>A0A0R2L4E2</accession>
<evidence type="ECO:0000313" key="2">
    <source>
        <dbReference type="Proteomes" id="UP000051859"/>
    </source>
</evidence>
<dbReference type="RefSeq" id="WP_057803749.1">
    <property type="nucleotide sequence ID" value="NZ_JQBX01000015.1"/>
</dbReference>
<organism evidence="1 2">
    <name type="scientific">Pediococcus stilesii</name>
    <dbReference type="NCBI Taxonomy" id="331679"/>
    <lineage>
        <taxon>Bacteria</taxon>
        <taxon>Bacillati</taxon>
        <taxon>Bacillota</taxon>
        <taxon>Bacilli</taxon>
        <taxon>Lactobacillales</taxon>
        <taxon>Lactobacillaceae</taxon>
        <taxon>Pediococcus</taxon>
    </lineage>
</organism>
<gene>
    <name evidence="1" type="ORF">IV81_GL000551</name>
</gene>
<dbReference type="AlphaFoldDB" id="A0A0R2L4E2"/>
<dbReference type="Proteomes" id="UP000051859">
    <property type="component" value="Unassembled WGS sequence"/>
</dbReference>
<protein>
    <submittedName>
        <fullName evidence="1">Riboflavin biosynthesis acetyltransferase RibT</fullName>
    </submittedName>
</protein>
<proteinExistence type="predicted"/>
<name>A0A0R2L4E2_9LACO</name>
<keyword evidence="2" id="KW-1185">Reference proteome</keyword>
<dbReference type="GO" id="GO:0016740">
    <property type="term" value="F:transferase activity"/>
    <property type="evidence" value="ECO:0007669"/>
    <property type="project" value="UniProtKB-KW"/>
</dbReference>
<reference evidence="1 2" key="1">
    <citation type="journal article" date="2015" name="Genome Announc.">
        <title>Expanding the biotechnology potential of lactobacilli through comparative genomics of 213 strains and associated genera.</title>
        <authorList>
            <person name="Sun Z."/>
            <person name="Harris H.M."/>
            <person name="McCann A."/>
            <person name="Guo C."/>
            <person name="Argimon S."/>
            <person name="Zhang W."/>
            <person name="Yang X."/>
            <person name="Jeffery I.B."/>
            <person name="Cooney J.C."/>
            <person name="Kagawa T.F."/>
            <person name="Liu W."/>
            <person name="Song Y."/>
            <person name="Salvetti E."/>
            <person name="Wrobel A."/>
            <person name="Rasinkangas P."/>
            <person name="Parkhill J."/>
            <person name="Rea M.C."/>
            <person name="O'Sullivan O."/>
            <person name="Ritari J."/>
            <person name="Douillard F.P."/>
            <person name="Paul Ross R."/>
            <person name="Yang R."/>
            <person name="Briner A.E."/>
            <person name="Felis G.E."/>
            <person name="de Vos W.M."/>
            <person name="Barrangou R."/>
            <person name="Klaenhammer T.R."/>
            <person name="Caufield P.W."/>
            <person name="Cui Y."/>
            <person name="Zhang H."/>
            <person name="O'Toole P.W."/>
        </authorList>
    </citation>
    <scope>NUCLEOTIDE SEQUENCE [LARGE SCALE GENOMIC DNA]</scope>
    <source>
        <strain evidence="1 2">DSM 18001</strain>
    </source>
</reference>
<dbReference type="PATRIC" id="fig|331679.3.peg.558"/>
<comment type="caution">
    <text evidence="1">The sequence shown here is derived from an EMBL/GenBank/DDBJ whole genome shotgun (WGS) entry which is preliminary data.</text>
</comment>
<sequence>MLVKYSESKKQIAMGLLSMVKEFNTIEVVQLVLGRFSKKNRQIYLERRNGTYIGIVMIILEEDCLVIERMAFIANEETVFNENEIIRSLKSIYPDRRIMGSLKTSAIIERFEMGQVNED</sequence>
<dbReference type="EMBL" id="JQBX01000015">
    <property type="protein sequence ID" value="KRN93444.1"/>
    <property type="molecule type" value="Genomic_DNA"/>
</dbReference>